<dbReference type="InterPro" id="IPR007195">
    <property type="entry name" value="TolB_N"/>
</dbReference>
<proteinExistence type="inferred from homology"/>
<dbReference type="RefSeq" id="WP_087289141.1">
    <property type="nucleotide sequence ID" value="NZ_NFJD01000004.1"/>
</dbReference>
<dbReference type="Pfam" id="PF07676">
    <property type="entry name" value="PD40"/>
    <property type="match status" value="5"/>
</dbReference>
<feature type="chain" id="PRO_5010990262" description="TolB N-terminal domain-containing protein" evidence="2">
    <location>
        <begin position="23"/>
        <end position="431"/>
    </location>
</feature>
<dbReference type="InterPro" id="IPR011042">
    <property type="entry name" value="6-blade_b-propeller_TolB-like"/>
</dbReference>
<dbReference type="SUPFAM" id="SSF69304">
    <property type="entry name" value="Tricorn protease N-terminal domain"/>
    <property type="match status" value="1"/>
</dbReference>
<name>A0A1Y4DIV4_9BACT</name>
<dbReference type="Gene3D" id="2.120.10.30">
    <property type="entry name" value="TolB, C-terminal domain"/>
    <property type="match status" value="2"/>
</dbReference>
<sequence length="431" mass="47823">MKKIFSFFTVLAVVLTAVSAFAARPQTDVYIGITSVGDRKLPAIAMPPFRFADNKAQAAAVQVHDVMRADLLFARYFDVTEQGPAFDPQNVSQTLSQWAQLRASYLLAGDISYAAPYYTIKIYVYDLSTRTAVFAKAFKGTESSLRRLAHIASDQIVSALTGKRGIADTKIAFANNATRHKEIYVVDYDGENLQKLTNDKSISILPRWSKDGKIFYTTYKYKNPDIFAIDLRAGKIAPIIIRGGLSLIGGVSPDGKALAFTSSGGTNPSIYIYNLETHEKRRITNKASVDGSPSYSPDGKYITFVSNRAGNPQIYVMELATGDTRPLTKTFNWSDSPQWSPTGEWIVFTGRESPYHPMDIFLVDLTGTQIRRLTTDAGSNEDPTWSPDGRFIAFTTTRNGKRQLYMMDMDGSAPHLLADLKGDSFTPHWSF</sequence>
<dbReference type="PANTHER" id="PTHR36842:SF1">
    <property type="entry name" value="PROTEIN TOLB"/>
    <property type="match status" value="1"/>
</dbReference>
<keyword evidence="5" id="KW-1185">Reference proteome</keyword>
<dbReference type="AlphaFoldDB" id="A0A1Y4DIV4"/>
<evidence type="ECO:0000313" key="4">
    <source>
        <dbReference type="EMBL" id="OUO56250.1"/>
    </source>
</evidence>
<dbReference type="Gene3D" id="3.40.50.10070">
    <property type="entry name" value="TolB, N-terminal domain"/>
    <property type="match status" value="1"/>
</dbReference>
<evidence type="ECO:0000313" key="5">
    <source>
        <dbReference type="Proteomes" id="UP000196368"/>
    </source>
</evidence>
<dbReference type="Proteomes" id="UP000196368">
    <property type="component" value="Unassembled WGS sequence"/>
</dbReference>
<keyword evidence="2" id="KW-0732">Signal</keyword>
<reference evidence="5" key="1">
    <citation type="submission" date="2017-04" db="EMBL/GenBank/DDBJ databases">
        <title>Function of individual gut microbiota members based on whole genome sequencing of pure cultures obtained from chicken caecum.</title>
        <authorList>
            <person name="Medvecky M."/>
            <person name="Cejkova D."/>
            <person name="Polansky O."/>
            <person name="Karasova D."/>
            <person name="Kubasova T."/>
            <person name="Cizek A."/>
            <person name="Rychlik I."/>
        </authorList>
    </citation>
    <scope>NUCLEOTIDE SEQUENCE [LARGE SCALE GENOMIC DNA]</scope>
    <source>
        <strain evidence="5">An273</strain>
    </source>
</reference>
<dbReference type="Pfam" id="PF04052">
    <property type="entry name" value="TolB_N"/>
    <property type="match status" value="1"/>
</dbReference>
<comment type="similarity">
    <text evidence="1">Belongs to the TolB family.</text>
</comment>
<dbReference type="PANTHER" id="PTHR36842">
    <property type="entry name" value="PROTEIN TOLB HOMOLOG"/>
    <property type="match status" value="1"/>
</dbReference>
<dbReference type="OrthoDB" id="9802240at2"/>
<dbReference type="GO" id="GO:0015031">
    <property type="term" value="P:protein transport"/>
    <property type="evidence" value="ECO:0007669"/>
    <property type="project" value="InterPro"/>
</dbReference>
<evidence type="ECO:0000256" key="1">
    <source>
        <dbReference type="ARBA" id="ARBA00009820"/>
    </source>
</evidence>
<dbReference type="EMBL" id="NFJD01000004">
    <property type="protein sequence ID" value="OUO56250.1"/>
    <property type="molecule type" value="Genomic_DNA"/>
</dbReference>
<feature type="signal peptide" evidence="2">
    <location>
        <begin position="1"/>
        <end position="22"/>
    </location>
</feature>
<protein>
    <recommendedName>
        <fullName evidence="3">TolB N-terminal domain-containing protein</fullName>
    </recommendedName>
</protein>
<evidence type="ECO:0000259" key="3">
    <source>
        <dbReference type="Pfam" id="PF04052"/>
    </source>
</evidence>
<dbReference type="GO" id="GO:0042597">
    <property type="term" value="C:periplasmic space"/>
    <property type="evidence" value="ECO:0007669"/>
    <property type="project" value="InterPro"/>
</dbReference>
<dbReference type="InterPro" id="IPR011659">
    <property type="entry name" value="WD40"/>
</dbReference>
<evidence type="ECO:0000256" key="2">
    <source>
        <dbReference type="SAM" id="SignalP"/>
    </source>
</evidence>
<dbReference type="SUPFAM" id="SSF52964">
    <property type="entry name" value="TolB, N-terminal domain"/>
    <property type="match status" value="1"/>
</dbReference>
<feature type="domain" description="TolB N-terminal" evidence="3">
    <location>
        <begin position="30"/>
        <end position="131"/>
    </location>
</feature>
<accession>A0A1Y4DIV4</accession>
<organism evidence="4 5">
    <name type="scientific">Candidatus Avelusimicrobium gallicola</name>
    <dbReference type="NCBI Taxonomy" id="2562704"/>
    <lineage>
        <taxon>Bacteria</taxon>
        <taxon>Pseudomonadati</taxon>
        <taxon>Elusimicrobiota</taxon>
        <taxon>Elusimicrobia</taxon>
        <taxon>Elusimicrobiales</taxon>
        <taxon>Elusimicrobiaceae</taxon>
        <taxon>Candidatus Avelusimicrobium</taxon>
    </lineage>
</organism>
<gene>
    <name evidence="4" type="ORF">B5F75_06425</name>
</gene>
<comment type="caution">
    <text evidence="4">The sequence shown here is derived from an EMBL/GenBank/DDBJ whole genome shotgun (WGS) entry which is preliminary data.</text>
</comment>